<dbReference type="Pfam" id="PF02518">
    <property type="entry name" value="HATPase_c"/>
    <property type="match status" value="1"/>
</dbReference>
<keyword evidence="4" id="KW-0808">Transferase</keyword>
<dbReference type="Gene3D" id="1.10.287.130">
    <property type="match status" value="1"/>
</dbReference>
<dbReference type="Gene3D" id="3.30.450.40">
    <property type="match status" value="1"/>
</dbReference>
<dbReference type="EMBL" id="JAQQWM010000001">
    <property type="protein sequence ID" value="KAK8082634.1"/>
    <property type="molecule type" value="Genomic_DNA"/>
</dbReference>
<feature type="domain" description="Histidine kinase" evidence="8">
    <location>
        <begin position="571"/>
        <end position="852"/>
    </location>
</feature>
<keyword evidence="3 6" id="KW-0597">Phosphoprotein</keyword>
<proteinExistence type="predicted"/>
<dbReference type="SUPFAM" id="SSF47384">
    <property type="entry name" value="Homodimeric domain of signal transducing histidine kinase"/>
    <property type="match status" value="1"/>
</dbReference>
<evidence type="ECO:0000256" key="1">
    <source>
        <dbReference type="ARBA" id="ARBA00000085"/>
    </source>
</evidence>
<dbReference type="PANTHER" id="PTHR43047">
    <property type="entry name" value="TWO-COMPONENT HISTIDINE PROTEIN KINASE"/>
    <property type="match status" value="1"/>
</dbReference>
<feature type="region of interest" description="Disordered" evidence="7">
    <location>
        <begin position="230"/>
        <end position="300"/>
    </location>
</feature>
<evidence type="ECO:0000313" key="11">
    <source>
        <dbReference type="Proteomes" id="UP001446871"/>
    </source>
</evidence>
<dbReference type="PROSITE" id="PS50110">
    <property type="entry name" value="RESPONSE_REGULATORY"/>
    <property type="match status" value="1"/>
</dbReference>
<dbReference type="Gene3D" id="3.30.565.10">
    <property type="entry name" value="Histidine kinase-like ATPase, C-terminal domain"/>
    <property type="match status" value="1"/>
</dbReference>
<comment type="catalytic activity">
    <reaction evidence="1">
        <text>ATP + protein L-histidine = ADP + protein N-phospho-L-histidine.</text>
        <dbReference type="EC" id="2.7.13.3"/>
    </reaction>
</comment>
<dbReference type="SMART" id="SM00387">
    <property type="entry name" value="HATPase_c"/>
    <property type="match status" value="1"/>
</dbReference>
<sequence>MARLSEVAREREVVRYASHLYEIAHKPQLGAEPPCEPLPTTCADPVLTGLAQLGALRLDATRCLISIFDRSHQHVIAEATSNSVLAPGTEGQNLWLGGIAIPREQGVCEHVLVPESDARETSSDLPILCVPDLQADPRFKNLPHVDSPPYNRFYAGVPIKSPKNVNIGVYSLFSDQPRATLDDAQSQFLRDVSQTISGYLESRRSDENLKRSDRMFRRWKVHDIEVVVGSEHGTSPDTGASATARHRQIRRGSDVSPHTRETAPPRPHPSPLQPSFMGGPFDFNKSDDSIGSKTSSGATTNATATITKTKSNVLVSSPMAKAPSDDGQALEIKDVFAEAASTIRDALEVEGVVFLDAVIGSFAGLVPNAKQHSANSSIDSTVTTPGEEGFWKILENYEGQLCDILGSSTSEDRTGDKVSAGVHRIDIPERFLKTLLKRYASGKIFNLEEDGSVHAGDSSEGEWTWYARRDSVPYPSPLERPLHGVHSQQYEGKALSTIFTGARSVAFIPLWDSARERWSSGCFVWTKDPARVFTVDAELSYLRACGMTIMSGLARVDTMMAEKAKSDVLNSLSHELRSPLHGIVAAVELLDGTDLDAFQGEVLHSMECCGRTLLDVMDHLLDYSKINKFMKDSKDQYKKGAQLPRIRNEIQESFESMTRKKSLSFSSKMTNLSTDIDLSLLTEQTIESIMSGHNFQKMSIPSGTSSIEAFGQYSKLASPMDIGSDSPSVYLDVDPLHELSCRTEAGALRRIIMNLLGNSLKYTTHGYIYVSLRKQDANHVLLTVTDSGKGISDDFLHHHLFSAFSQEDALNPGTGLGLKLVQQITKVLGGSIHVESQVSRGTAVSVTLPLLSPYGTVERDSVFRERVEKIRGLRVSLRGFKETAEFFGLPGRTPPSEMSLMAALCRHWLHLDVLKSDSRDIRPDIILCTDQSLNELAIEGSNTVLPPVVVVCRDSLAAHRHAIIQRRGKEKNVLEFISQPAGPRKVAQALVLALSRWNATSPSKHDMPITPPDSASWSDLGSRRGSLLHSSPSAQLSRTTSFSEERRFCRGPQQLEVLTELEIGRTSGNVSPTNGENIAQPSPRKTKYLLVDDNKINLQILVSFLKKLKKPYATANNGLEALEKYMASPGDYRCVLMGKYYSFSTGLLPLSNLSVRVDISMPVMDGLESTRRIREFEHTKDQRPATVIALTGLASEDVQREAYASGIDVFMTKPVRLKTLEDTISNIGV</sequence>
<organism evidence="10 11">
    <name type="scientific">Apiospora saccharicola</name>
    <dbReference type="NCBI Taxonomy" id="335842"/>
    <lineage>
        <taxon>Eukaryota</taxon>
        <taxon>Fungi</taxon>
        <taxon>Dikarya</taxon>
        <taxon>Ascomycota</taxon>
        <taxon>Pezizomycotina</taxon>
        <taxon>Sordariomycetes</taxon>
        <taxon>Xylariomycetidae</taxon>
        <taxon>Amphisphaeriales</taxon>
        <taxon>Apiosporaceae</taxon>
        <taxon>Apiospora</taxon>
    </lineage>
</organism>
<comment type="caution">
    <text evidence="10">The sequence shown here is derived from an EMBL/GenBank/DDBJ whole genome shotgun (WGS) entry which is preliminary data.</text>
</comment>
<dbReference type="InterPro" id="IPR001789">
    <property type="entry name" value="Sig_transdc_resp-reg_receiver"/>
</dbReference>
<evidence type="ECO:0000256" key="6">
    <source>
        <dbReference type="PROSITE-ProRule" id="PRU00169"/>
    </source>
</evidence>
<dbReference type="SMART" id="SM00388">
    <property type="entry name" value="HisKA"/>
    <property type="match status" value="1"/>
</dbReference>
<dbReference type="SMART" id="SM00448">
    <property type="entry name" value="REC"/>
    <property type="match status" value="1"/>
</dbReference>
<dbReference type="InterPro" id="IPR003594">
    <property type="entry name" value="HATPase_dom"/>
</dbReference>
<feature type="region of interest" description="Disordered" evidence="7">
    <location>
        <begin position="1000"/>
        <end position="1043"/>
    </location>
</feature>
<dbReference type="PRINTS" id="PR00344">
    <property type="entry name" value="BCTRLSENSOR"/>
</dbReference>
<reference evidence="10 11" key="1">
    <citation type="submission" date="2023-01" db="EMBL/GenBank/DDBJ databases">
        <title>Analysis of 21 Apiospora genomes using comparative genomics revels a genus with tremendous synthesis potential of carbohydrate active enzymes and secondary metabolites.</title>
        <authorList>
            <person name="Sorensen T."/>
        </authorList>
    </citation>
    <scope>NUCLEOTIDE SEQUENCE [LARGE SCALE GENOMIC DNA]</scope>
    <source>
        <strain evidence="10 11">CBS 83171</strain>
    </source>
</reference>
<feature type="compositionally biased region" description="Low complexity" evidence="7">
    <location>
        <begin position="1016"/>
        <end position="1033"/>
    </location>
</feature>
<evidence type="ECO:0000259" key="9">
    <source>
        <dbReference type="PROSITE" id="PS50110"/>
    </source>
</evidence>
<feature type="modified residue" description="4-aspartylphosphate" evidence="6">
    <location>
        <position position="1158"/>
    </location>
</feature>
<dbReference type="Pfam" id="PF00072">
    <property type="entry name" value="Response_reg"/>
    <property type="match status" value="1"/>
</dbReference>
<dbReference type="InterPro" id="IPR005467">
    <property type="entry name" value="His_kinase_dom"/>
</dbReference>
<evidence type="ECO:0000256" key="3">
    <source>
        <dbReference type="ARBA" id="ARBA00022553"/>
    </source>
</evidence>
<feature type="compositionally biased region" description="Polar residues" evidence="7">
    <location>
        <begin position="232"/>
        <end position="241"/>
    </location>
</feature>
<dbReference type="InterPro" id="IPR029016">
    <property type="entry name" value="GAF-like_dom_sf"/>
</dbReference>
<evidence type="ECO:0000313" key="10">
    <source>
        <dbReference type="EMBL" id="KAK8082634.1"/>
    </source>
</evidence>
<dbReference type="InterPro" id="IPR036097">
    <property type="entry name" value="HisK_dim/P_sf"/>
</dbReference>
<dbReference type="SUPFAM" id="SSF52172">
    <property type="entry name" value="CheY-like"/>
    <property type="match status" value="1"/>
</dbReference>
<evidence type="ECO:0000256" key="2">
    <source>
        <dbReference type="ARBA" id="ARBA00012438"/>
    </source>
</evidence>
<dbReference type="PANTHER" id="PTHR43047:SF72">
    <property type="entry name" value="OSMOSENSING HISTIDINE PROTEIN KINASE SLN1"/>
    <property type="match status" value="1"/>
</dbReference>
<protein>
    <recommendedName>
        <fullName evidence="2">histidine kinase</fullName>
        <ecNumber evidence="2">2.7.13.3</ecNumber>
    </recommendedName>
</protein>
<evidence type="ECO:0000259" key="8">
    <source>
        <dbReference type="PROSITE" id="PS50109"/>
    </source>
</evidence>
<dbReference type="InterPro" id="IPR011006">
    <property type="entry name" value="CheY-like_superfamily"/>
</dbReference>
<dbReference type="InterPro" id="IPR036890">
    <property type="entry name" value="HATPase_C_sf"/>
</dbReference>
<keyword evidence="11" id="KW-1185">Reference proteome</keyword>
<feature type="compositionally biased region" description="Low complexity" evidence="7">
    <location>
        <begin position="291"/>
        <end position="300"/>
    </location>
</feature>
<keyword evidence="5" id="KW-0418">Kinase</keyword>
<dbReference type="CDD" id="cd00082">
    <property type="entry name" value="HisKA"/>
    <property type="match status" value="1"/>
</dbReference>
<gene>
    <name evidence="10" type="ORF">PG996_001415</name>
</gene>
<dbReference type="CDD" id="cd17546">
    <property type="entry name" value="REC_hyHK_CKI1_RcsC-like"/>
    <property type="match status" value="1"/>
</dbReference>
<name>A0ABR1WGJ9_9PEZI</name>
<feature type="domain" description="Response regulatory" evidence="9">
    <location>
        <begin position="1087"/>
        <end position="1228"/>
    </location>
</feature>
<dbReference type="PROSITE" id="PS50109">
    <property type="entry name" value="HIS_KIN"/>
    <property type="match status" value="1"/>
</dbReference>
<dbReference type="InterPro" id="IPR003661">
    <property type="entry name" value="HisK_dim/P_dom"/>
</dbReference>
<dbReference type="Gene3D" id="3.40.50.2300">
    <property type="match status" value="1"/>
</dbReference>
<dbReference type="SUPFAM" id="SSF55781">
    <property type="entry name" value="GAF domain-like"/>
    <property type="match status" value="1"/>
</dbReference>
<accession>A0ABR1WGJ9</accession>
<dbReference type="Pfam" id="PF00512">
    <property type="entry name" value="HisKA"/>
    <property type="match status" value="1"/>
</dbReference>
<dbReference type="InterPro" id="IPR004358">
    <property type="entry name" value="Sig_transdc_His_kin-like_C"/>
</dbReference>
<evidence type="ECO:0000256" key="5">
    <source>
        <dbReference type="ARBA" id="ARBA00022777"/>
    </source>
</evidence>
<dbReference type="EC" id="2.7.13.3" evidence="2"/>
<evidence type="ECO:0000256" key="7">
    <source>
        <dbReference type="SAM" id="MobiDB-lite"/>
    </source>
</evidence>
<dbReference type="Proteomes" id="UP001446871">
    <property type="component" value="Unassembled WGS sequence"/>
</dbReference>
<dbReference type="SUPFAM" id="SSF55874">
    <property type="entry name" value="ATPase domain of HSP90 chaperone/DNA topoisomerase II/histidine kinase"/>
    <property type="match status" value="1"/>
</dbReference>
<evidence type="ECO:0000256" key="4">
    <source>
        <dbReference type="ARBA" id="ARBA00022679"/>
    </source>
</evidence>
<feature type="compositionally biased region" description="Basic and acidic residues" evidence="7">
    <location>
        <begin position="251"/>
        <end position="263"/>
    </location>
</feature>